<reference evidence="2" key="1">
    <citation type="submission" date="2016-05" db="EMBL/GenBank/DDBJ databases">
        <authorList>
            <person name="Lavstsen T."/>
            <person name="Jespersen J.S."/>
        </authorList>
    </citation>
    <scope>NUCLEOTIDE SEQUENCE</scope>
    <source>
        <tissue evidence="2">Brain</tissue>
    </source>
</reference>
<dbReference type="EMBL" id="HADZ01015547">
    <property type="protein sequence ID" value="SBP79488.1"/>
    <property type="molecule type" value="Transcribed_RNA"/>
</dbReference>
<organism evidence="2">
    <name type="scientific">Nothobranchius kadleci</name>
    <name type="common">African annual killifish</name>
    <dbReference type="NCBI Taxonomy" id="1051664"/>
    <lineage>
        <taxon>Eukaryota</taxon>
        <taxon>Metazoa</taxon>
        <taxon>Chordata</taxon>
        <taxon>Craniata</taxon>
        <taxon>Vertebrata</taxon>
        <taxon>Euteleostomi</taxon>
        <taxon>Actinopterygii</taxon>
        <taxon>Neopterygii</taxon>
        <taxon>Teleostei</taxon>
        <taxon>Neoteleostei</taxon>
        <taxon>Acanthomorphata</taxon>
        <taxon>Ovalentaria</taxon>
        <taxon>Atherinomorphae</taxon>
        <taxon>Cyprinodontiformes</taxon>
        <taxon>Nothobranchiidae</taxon>
        <taxon>Nothobranchius</taxon>
    </lineage>
</organism>
<gene>
    <name evidence="2" type="primary">Nfu_g_1_006015</name>
</gene>
<dbReference type="AlphaFoldDB" id="A0A1A8CKA2"/>
<evidence type="ECO:0000256" key="1">
    <source>
        <dbReference type="SAM" id="MobiDB-lite"/>
    </source>
</evidence>
<proteinExistence type="predicted"/>
<evidence type="ECO:0000313" key="2">
    <source>
        <dbReference type="EMBL" id="SBP79488.1"/>
    </source>
</evidence>
<sequence>MHPSDVLVTPSSRAGLVSRSPQASSTSLQAAQLGLWNGSAAHQTFGLGSDSDQSFRAILISPWAEQNTEELGWPPSAATISLASATLSHTMMSFFQTSCSELEKDTIFYVLVLFITSIPLVNPKRCFAVEALLSPD</sequence>
<protein>
    <submittedName>
        <fullName evidence="2">Uncharacterized protein</fullName>
    </submittedName>
</protein>
<reference evidence="2" key="2">
    <citation type="submission" date="2016-06" db="EMBL/GenBank/DDBJ databases">
        <title>The genome of a short-lived fish provides insights into sex chromosome evolution and the genetic control of aging.</title>
        <authorList>
            <person name="Reichwald K."/>
            <person name="Felder M."/>
            <person name="Petzold A."/>
            <person name="Koch P."/>
            <person name="Groth M."/>
            <person name="Platzer M."/>
        </authorList>
    </citation>
    <scope>NUCLEOTIDE SEQUENCE</scope>
    <source>
        <tissue evidence="2">Brain</tissue>
    </source>
</reference>
<accession>A0A1A8CKA2</accession>
<name>A0A1A8CKA2_NOTKA</name>
<feature type="region of interest" description="Disordered" evidence="1">
    <location>
        <begin position="1"/>
        <end position="21"/>
    </location>
</feature>